<sequence>MLEKVDEKNHKVVFNVIEGDLVEDLYNSFKVIIHVEPTGDGQLAIWTLEFEKMNTILRGHMIHYGPPTPCPHCHRVFGPLVLRGHLLHCGGQQGGGAGRGNAGGAGAAGNGAGRGGAGRGNAGGGGAAGN</sequence>
<evidence type="ECO:0000256" key="1">
    <source>
        <dbReference type="SAM" id="MobiDB-lite"/>
    </source>
</evidence>
<dbReference type="Pfam" id="PF00407">
    <property type="entry name" value="Bet_v_1"/>
    <property type="match status" value="1"/>
</dbReference>
<dbReference type="Gene3D" id="3.30.530.20">
    <property type="match status" value="1"/>
</dbReference>
<gene>
    <name evidence="3" type="ORF">OSB04_008732</name>
</gene>
<dbReference type="GO" id="GO:0006952">
    <property type="term" value="P:defense response"/>
    <property type="evidence" value="ECO:0007669"/>
    <property type="project" value="InterPro"/>
</dbReference>
<dbReference type="AlphaFoldDB" id="A0AA38WJT6"/>
<dbReference type="PANTHER" id="PTHR31907">
    <property type="entry name" value="MLP-LIKE PROTEIN 423"/>
    <property type="match status" value="1"/>
</dbReference>
<feature type="domain" description="Bet v I/Major latex protein" evidence="2">
    <location>
        <begin position="2"/>
        <end position="54"/>
    </location>
</feature>
<keyword evidence="4" id="KW-1185">Reference proteome</keyword>
<protein>
    <recommendedName>
        <fullName evidence="2">Bet v I/Major latex protein domain-containing protein</fullName>
    </recommendedName>
</protein>
<dbReference type="InterPro" id="IPR023393">
    <property type="entry name" value="START-like_dom_sf"/>
</dbReference>
<feature type="region of interest" description="Disordered" evidence="1">
    <location>
        <begin position="93"/>
        <end position="130"/>
    </location>
</feature>
<organism evidence="3 4">
    <name type="scientific">Centaurea solstitialis</name>
    <name type="common">yellow star-thistle</name>
    <dbReference type="NCBI Taxonomy" id="347529"/>
    <lineage>
        <taxon>Eukaryota</taxon>
        <taxon>Viridiplantae</taxon>
        <taxon>Streptophyta</taxon>
        <taxon>Embryophyta</taxon>
        <taxon>Tracheophyta</taxon>
        <taxon>Spermatophyta</taxon>
        <taxon>Magnoliopsida</taxon>
        <taxon>eudicotyledons</taxon>
        <taxon>Gunneridae</taxon>
        <taxon>Pentapetalae</taxon>
        <taxon>asterids</taxon>
        <taxon>campanulids</taxon>
        <taxon>Asterales</taxon>
        <taxon>Asteraceae</taxon>
        <taxon>Carduoideae</taxon>
        <taxon>Cardueae</taxon>
        <taxon>Centaureinae</taxon>
        <taxon>Centaurea</taxon>
    </lineage>
</organism>
<dbReference type="SUPFAM" id="SSF55961">
    <property type="entry name" value="Bet v1-like"/>
    <property type="match status" value="1"/>
</dbReference>
<evidence type="ECO:0000259" key="2">
    <source>
        <dbReference type="Pfam" id="PF00407"/>
    </source>
</evidence>
<dbReference type="InterPro" id="IPR000916">
    <property type="entry name" value="Bet_v_I/MLP"/>
</dbReference>
<accession>A0AA38WJT6</accession>
<evidence type="ECO:0000313" key="4">
    <source>
        <dbReference type="Proteomes" id="UP001172457"/>
    </source>
</evidence>
<proteinExistence type="predicted"/>
<comment type="caution">
    <text evidence="3">The sequence shown here is derived from an EMBL/GenBank/DDBJ whole genome shotgun (WGS) entry which is preliminary data.</text>
</comment>
<reference evidence="3" key="1">
    <citation type="submission" date="2023-03" db="EMBL/GenBank/DDBJ databases">
        <title>Chromosome-scale reference genome and RAD-based genetic map of yellow starthistle (Centaurea solstitialis) reveal putative structural variation and QTLs associated with invader traits.</title>
        <authorList>
            <person name="Reatini B."/>
            <person name="Cang F.A."/>
            <person name="Jiang Q."/>
            <person name="Mckibben M.T.W."/>
            <person name="Barker M.S."/>
            <person name="Rieseberg L.H."/>
            <person name="Dlugosch K.M."/>
        </authorList>
    </citation>
    <scope>NUCLEOTIDE SEQUENCE</scope>
    <source>
        <strain evidence="3">CAN-66</strain>
        <tissue evidence="3">Leaf</tissue>
    </source>
</reference>
<evidence type="ECO:0000313" key="3">
    <source>
        <dbReference type="EMBL" id="KAJ9563572.1"/>
    </source>
</evidence>
<dbReference type="Proteomes" id="UP001172457">
    <property type="component" value="Chromosome 2"/>
</dbReference>
<name>A0AA38WJT6_9ASTR</name>
<dbReference type="InterPro" id="IPR051761">
    <property type="entry name" value="MLP-like_ligand-binding"/>
</dbReference>
<dbReference type="EMBL" id="JARYMX010000002">
    <property type="protein sequence ID" value="KAJ9563572.1"/>
    <property type="molecule type" value="Genomic_DNA"/>
</dbReference>